<dbReference type="AlphaFoldDB" id="A0A9X3MRT2"/>
<evidence type="ECO:0000256" key="1">
    <source>
        <dbReference type="SAM" id="Phobius"/>
    </source>
</evidence>
<keyword evidence="1" id="KW-0472">Membrane</keyword>
<protein>
    <recommendedName>
        <fullName evidence="2">DUF7144 domain-containing protein</fullName>
    </recommendedName>
</protein>
<dbReference type="InterPro" id="IPR055568">
    <property type="entry name" value="DUF7144"/>
</dbReference>
<evidence type="ECO:0000313" key="4">
    <source>
        <dbReference type="Proteomes" id="UP001149140"/>
    </source>
</evidence>
<gene>
    <name evidence="3" type="ORF">OM076_07180</name>
</gene>
<feature type="transmembrane region" description="Helical" evidence="1">
    <location>
        <begin position="20"/>
        <end position="41"/>
    </location>
</feature>
<feature type="domain" description="DUF7144" evidence="2">
    <location>
        <begin position="20"/>
        <end position="131"/>
    </location>
</feature>
<dbReference type="RefSeq" id="WP_270038806.1">
    <property type="nucleotide sequence ID" value="NZ_JAPDOD010000004.1"/>
</dbReference>
<feature type="transmembrane region" description="Helical" evidence="1">
    <location>
        <begin position="88"/>
        <end position="105"/>
    </location>
</feature>
<evidence type="ECO:0000259" key="2">
    <source>
        <dbReference type="Pfam" id="PF23636"/>
    </source>
</evidence>
<organism evidence="3 4">
    <name type="scientific">Solirubrobacter ginsenosidimutans</name>
    <dbReference type="NCBI Taxonomy" id="490573"/>
    <lineage>
        <taxon>Bacteria</taxon>
        <taxon>Bacillati</taxon>
        <taxon>Actinomycetota</taxon>
        <taxon>Thermoleophilia</taxon>
        <taxon>Solirubrobacterales</taxon>
        <taxon>Solirubrobacteraceae</taxon>
        <taxon>Solirubrobacter</taxon>
    </lineage>
</organism>
<dbReference type="Pfam" id="PF23636">
    <property type="entry name" value="DUF7144"/>
    <property type="match status" value="1"/>
</dbReference>
<evidence type="ECO:0000313" key="3">
    <source>
        <dbReference type="EMBL" id="MDA0160038.1"/>
    </source>
</evidence>
<feature type="transmembrane region" description="Helical" evidence="1">
    <location>
        <begin position="61"/>
        <end position="81"/>
    </location>
</feature>
<reference evidence="3" key="1">
    <citation type="submission" date="2022-10" db="EMBL/GenBank/DDBJ databases">
        <title>The WGS of Solirubrobacter ginsenosidimutans DSM 21036.</title>
        <authorList>
            <person name="Jiang Z."/>
        </authorList>
    </citation>
    <scope>NUCLEOTIDE SEQUENCE</scope>
    <source>
        <strain evidence="3">DSM 21036</strain>
    </source>
</reference>
<feature type="transmembrane region" description="Helical" evidence="1">
    <location>
        <begin position="111"/>
        <end position="129"/>
    </location>
</feature>
<sequence length="135" mass="14330">MPTHPADQAFRDAPRIGSGWVAFAGSYLVLAGMLNLIWGISALANKSYFAENGLLWSSLSTWGWIAIVIAAVQIIGGGLLFARKVGGVIMAIVISMCGMLVNFLSIGAYPVWSVVAMVCNALVLWAVTVHGNDFT</sequence>
<keyword evidence="1" id="KW-1133">Transmembrane helix</keyword>
<dbReference type="EMBL" id="JAPDOD010000004">
    <property type="protein sequence ID" value="MDA0160038.1"/>
    <property type="molecule type" value="Genomic_DNA"/>
</dbReference>
<proteinExistence type="predicted"/>
<keyword evidence="4" id="KW-1185">Reference proteome</keyword>
<dbReference type="Proteomes" id="UP001149140">
    <property type="component" value="Unassembled WGS sequence"/>
</dbReference>
<comment type="caution">
    <text evidence="3">The sequence shown here is derived from an EMBL/GenBank/DDBJ whole genome shotgun (WGS) entry which is preliminary data.</text>
</comment>
<keyword evidence="1" id="KW-0812">Transmembrane</keyword>
<name>A0A9X3MRT2_9ACTN</name>
<accession>A0A9X3MRT2</accession>